<organism evidence="2 3">
    <name type="scientific">Araneus ventricosus</name>
    <name type="common">Orbweaver spider</name>
    <name type="synonym">Epeira ventricosa</name>
    <dbReference type="NCBI Taxonomy" id="182803"/>
    <lineage>
        <taxon>Eukaryota</taxon>
        <taxon>Metazoa</taxon>
        <taxon>Ecdysozoa</taxon>
        <taxon>Arthropoda</taxon>
        <taxon>Chelicerata</taxon>
        <taxon>Arachnida</taxon>
        <taxon>Araneae</taxon>
        <taxon>Araneomorphae</taxon>
        <taxon>Entelegynae</taxon>
        <taxon>Araneoidea</taxon>
        <taxon>Araneidae</taxon>
        <taxon>Araneus</taxon>
    </lineage>
</organism>
<feature type="region of interest" description="Disordered" evidence="1">
    <location>
        <begin position="1"/>
        <end position="21"/>
    </location>
</feature>
<reference evidence="2 3" key="1">
    <citation type="journal article" date="2019" name="Sci. Rep.">
        <title>Orb-weaving spider Araneus ventricosus genome elucidates the spidroin gene catalogue.</title>
        <authorList>
            <person name="Kono N."/>
            <person name="Nakamura H."/>
            <person name="Ohtoshi R."/>
            <person name="Moran D.A.P."/>
            <person name="Shinohara A."/>
            <person name="Yoshida Y."/>
            <person name="Fujiwara M."/>
            <person name="Mori M."/>
            <person name="Tomita M."/>
            <person name="Arakawa K."/>
        </authorList>
    </citation>
    <scope>NUCLEOTIDE SEQUENCE [LARGE SCALE GENOMIC DNA]</scope>
</reference>
<protein>
    <submittedName>
        <fullName evidence="2">Uncharacterized protein</fullName>
    </submittedName>
</protein>
<evidence type="ECO:0000256" key="1">
    <source>
        <dbReference type="SAM" id="MobiDB-lite"/>
    </source>
</evidence>
<dbReference type="Proteomes" id="UP000499080">
    <property type="component" value="Unassembled WGS sequence"/>
</dbReference>
<dbReference type="EMBL" id="BGPR01058502">
    <property type="protein sequence ID" value="GBO34668.1"/>
    <property type="molecule type" value="Genomic_DNA"/>
</dbReference>
<proteinExistence type="predicted"/>
<name>A0A4Y2WDL6_ARAVE</name>
<sequence>MEPTNSDGDNSKSDEDEVIETSKISNSDAFECFAKGLMWLEQHTDSDSTELMLLKQLRTERLNDVSHAYGRANFRFS</sequence>
<accession>A0A4Y2WDL6</accession>
<comment type="caution">
    <text evidence="2">The sequence shown here is derived from an EMBL/GenBank/DDBJ whole genome shotgun (WGS) entry which is preliminary data.</text>
</comment>
<evidence type="ECO:0000313" key="2">
    <source>
        <dbReference type="EMBL" id="GBO34668.1"/>
    </source>
</evidence>
<keyword evidence="3" id="KW-1185">Reference proteome</keyword>
<gene>
    <name evidence="2" type="ORF">AVEN_39562_1</name>
</gene>
<dbReference type="OrthoDB" id="5918257at2759"/>
<evidence type="ECO:0000313" key="3">
    <source>
        <dbReference type="Proteomes" id="UP000499080"/>
    </source>
</evidence>
<dbReference type="AlphaFoldDB" id="A0A4Y2WDL6"/>